<dbReference type="InterPro" id="IPR029044">
    <property type="entry name" value="Nucleotide-diphossugar_trans"/>
</dbReference>
<name>A0ABX5XSM0_9BACT</name>
<keyword evidence="2" id="KW-1185">Reference proteome</keyword>
<evidence type="ECO:0000313" key="1">
    <source>
        <dbReference type="EMBL" id="QDV84632.1"/>
    </source>
</evidence>
<protein>
    <submittedName>
        <fullName evidence="1">Uncharacterized protein</fullName>
    </submittedName>
</protein>
<evidence type="ECO:0000313" key="2">
    <source>
        <dbReference type="Proteomes" id="UP000318081"/>
    </source>
</evidence>
<organism evidence="1 2">
    <name type="scientific">Stieleria magnilauensis</name>
    <dbReference type="NCBI Taxonomy" id="2527963"/>
    <lineage>
        <taxon>Bacteria</taxon>
        <taxon>Pseudomonadati</taxon>
        <taxon>Planctomycetota</taxon>
        <taxon>Planctomycetia</taxon>
        <taxon>Pirellulales</taxon>
        <taxon>Pirellulaceae</taxon>
        <taxon>Stieleria</taxon>
    </lineage>
</organism>
<dbReference type="Proteomes" id="UP000318081">
    <property type="component" value="Chromosome"/>
</dbReference>
<gene>
    <name evidence="1" type="ORF">TBK1r_35830</name>
</gene>
<reference evidence="1 2" key="1">
    <citation type="submission" date="2019-02" db="EMBL/GenBank/DDBJ databases">
        <title>Deep-cultivation of Planctomycetes and their phenomic and genomic characterization uncovers novel biology.</title>
        <authorList>
            <person name="Wiegand S."/>
            <person name="Jogler M."/>
            <person name="Boedeker C."/>
            <person name="Pinto D."/>
            <person name="Vollmers J."/>
            <person name="Rivas-Marin E."/>
            <person name="Kohn T."/>
            <person name="Peeters S.H."/>
            <person name="Heuer A."/>
            <person name="Rast P."/>
            <person name="Oberbeckmann S."/>
            <person name="Bunk B."/>
            <person name="Jeske O."/>
            <person name="Meyerdierks A."/>
            <person name="Storesund J.E."/>
            <person name="Kallscheuer N."/>
            <person name="Luecker S."/>
            <person name="Lage O.M."/>
            <person name="Pohl T."/>
            <person name="Merkel B.J."/>
            <person name="Hornburger P."/>
            <person name="Mueller R.-W."/>
            <person name="Bruemmer F."/>
            <person name="Labrenz M."/>
            <person name="Spormann A.M."/>
            <person name="Op den Camp H."/>
            <person name="Overmann J."/>
            <person name="Amann R."/>
            <person name="Jetten M.S.M."/>
            <person name="Mascher T."/>
            <person name="Medema M.H."/>
            <person name="Devos D.P."/>
            <person name="Kaster A.-K."/>
            <person name="Ovreas L."/>
            <person name="Rohde M."/>
            <person name="Galperin M.Y."/>
            <person name="Jogler C."/>
        </authorList>
    </citation>
    <scope>NUCLEOTIDE SEQUENCE [LARGE SCALE GENOMIC DNA]</scope>
    <source>
        <strain evidence="1 2">TBK1r</strain>
    </source>
</reference>
<accession>A0ABX5XSM0</accession>
<dbReference type="RefSeq" id="WP_145213124.1">
    <property type="nucleotide sequence ID" value="NZ_CP036432.1"/>
</dbReference>
<dbReference type="SUPFAM" id="SSF53448">
    <property type="entry name" value="Nucleotide-diphospho-sugar transferases"/>
    <property type="match status" value="1"/>
</dbReference>
<proteinExistence type="predicted"/>
<dbReference type="EMBL" id="CP036432">
    <property type="protein sequence ID" value="QDV84632.1"/>
    <property type="molecule type" value="Genomic_DNA"/>
</dbReference>
<sequence>MKSSVCTLFEGHYHYGVAALTNSLYQNGYRGTVYAGYRGGLPGWTVEAERRSTGQWSDATSLQVADGLEIVFLPLETPYHLTNYKPDFMLELLDGPAADTDAIFYLDPDICVADDWQVFCDWVSCGVALCEDVNSPLPKNHPRRVGWRRYYENKGFSLNFKGREYVNGGFVGLRSDARGFLEQWKALMLAMGDVIGGLGAAKVELGQEFEGKGFFSCFDASDQDGLNAAIEATDFEFSVIGQEAMGFKPGAAILPHALGQPKPWKKRFLGDSLKGKSPRLVDKEFLKNVSPIGFYMPSEIFMRRLSCFMASGIGRFVRRA</sequence>